<dbReference type="EMBL" id="BPLQ01009039">
    <property type="protein sequence ID" value="GIY41234.1"/>
    <property type="molecule type" value="Genomic_DNA"/>
</dbReference>
<accession>A0AAV4T6A5</accession>
<dbReference type="AlphaFoldDB" id="A0AAV4T6A5"/>
<evidence type="ECO:0000313" key="2">
    <source>
        <dbReference type="EMBL" id="GIY41234.1"/>
    </source>
</evidence>
<sequence>MMPNRLTRSSGRIWIAFNELNPFPQRAINSKRSHHFQIIRAQLEELENEKKKRKTGSEDNVASFDYLSEED</sequence>
<comment type="caution">
    <text evidence="2">The sequence shown here is derived from an EMBL/GenBank/DDBJ whole genome shotgun (WGS) entry which is preliminary data.</text>
</comment>
<reference evidence="2 3" key="1">
    <citation type="submission" date="2021-06" db="EMBL/GenBank/DDBJ databases">
        <title>Caerostris darwini draft genome.</title>
        <authorList>
            <person name="Kono N."/>
            <person name="Arakawa K."/>
        </authorList>
    </citation>
    <scope>NUCLEOTIDE SEQUENCE [LARGE SCALE GENOMIC DNA]</scope>
</reference>
<feature type="region of interest" description="Disordered" evidence="1">
    <location>
        <begin position="48"/>
        <end position="71"/>
    </location>
</feature>
<evidence type="ECO:0000313" key="3">
    <source>
        <dbReference type="Proteomes" id="UP001054837"/>
    </source>
</evidence>
<organism evidence="2 3">
    <name type="scientific">Caerostris darwini</name>
    <dbReference type="NCBI Taxonomy" id="1538125"/>
    <lineage>
        <taxon>Eukaryota</taxon>
        <taxon>Metazoa</taxon>
        <taxon>Ecdysozoa</taxon>
        <taxon>Arthropoda</taxon>
        <taxon>Chelicerata</taxon>
        <taxon>Arachnida</taxon>
        <taxon>Araneae</taxon>
        <taxon>Araneomorphae</taxon>
        <taxon>Entelegynae</taxon>
        <taxon>Araneoidea</taxon>
        <taxon>Araneidae</taxon>
        <taxon>Caerostris</taxon>
    </lineage>
</organism>
<dbReference type="Proteomes" id="UP001054837">
    <property type="component" value="Unassembled WGS sequence"/>
</dbReference>
<proteinExistence type="predicted"/>
<evidence type="ECO:0000256" key="1">
    <source>
        <dbReference type="SAM" id="MobiDB-lite"/>
    </source>
</evidence>
<gene>
    <name evidence="2" type="ORF">CDAR_574121</name>
</gene>
<keyword evidence="3" id="KW-1185">Reference proteome</keyword>
<name>A0AAV4T6A5_9ARAC</name>
<protein>
    <submittedName>
        <fullName evidence="2">Uncharacterized protein</fullName>
    </submittedName>
</protein>